<dbReference type="InterPro" id="IPR036278">
    <property type="entry name" value="Sialidase_sf"/>
</dbReference>
<gene>
    <name evidence="1" type="ORF">TrCOL_g12157</name>
</gene>
<dbReference type="CDD" id="cd15482">
    <property type="entry name" value="Sialidase_non-viral"/>
    <property type="match status" value="1"/>
</dbReference>
<dbReference type="SUPFAM" id="SSF49899">
    <property type="entry name" value="Concanavalin A-like lectins/glucanases"/>
    <property type="match status" value="1"/>
</dbReference>
<dbReference type="SUPFAM" id="SSF50939">
    <property type="entry name" value="Sialidases"/>
    <property type="match status" value="1"/>
</dbReference>
<evidence type="ECO:0000313" key="2">
    <source>
        <dbReference type="Proteomes" id="UP001165065"/>
    </source>
</evidence>
<protein>
    <recommendedName>
        <fullName evidence="3">Sialidase domain-containing protein</fullName>
    </recommendedName>
</protein>
<reference evidence="2" key="1">
    <citation type="journal article" date="2023" name="Commun. Biol.">
        <title>Genome analysis of Parmales, the sister group of diatoms, reveals the evolutionary specialization of diatoms from phago-mixotrophs to photoautotrophs.</title>
        <authorList>
            <person name="Ban H."/>
            <person name="Sato S."/>
            <person name="Yoshikawa S."/>
            <person name="Yamada K."/>
            <person name="Nakamura Y."/>
            <person name="Ichinomiya M."/>
            <person name="Sato N."/>
            <person name="Blanc-Mathieu R."/>
            <person name="Endo H."/>
            <person name="Kuwata A."/>
            <person name="Ogata H."/>
        </authorList>
    </citation>
    <scope>NUCLEOTIDE SEQUENCE [LARGE SCALE GENOMIC DNA]</scope>
</reference>
<accession>A0A9W7FXN4</accession>
<comment type="caution">
    <text evidence="1">The sequence shown here is derived from an EMBL/GenBank/DDBJ whole genome shotgun (WGS) entry which is preliminary data.</text>
</comment>
<name>A0A9W7FXN4_9STRA</name>
<evidence type="ECO:0000313" key="1">
    <source>
        <dbReference type="EMBL" id="GMI26069.1"/>
    </source>
</evidence>
<dbReference type="AlphaFoldDB" id="A0A9W7FXN4"/>
<dbReference type="Proteomes" id="UP001165065">
    <property type="component" value="Unassembled WGS sequence"/>
</dbReference>
<dbReference type="Gene3D" id="2.120.10.10">
    <property type="match status" value="1"/>
</dbReference>
<dbReference type="OrthoDB" id="188499at2759"/>
<proteinExistence type="predicted"/>
<keyword evidence="2" id="KW-1185">Reference proteome</keyword>
<organism evidence="1 2">
    <name type="scientific">Triparma columacea</name>
    <dbReference type="NCBI Taxonomy" id="722753"/>
    <lineage>
        <taxon>Eukaryota</taxon>
        <taxon>Sar</taxon>
        <taxon>Stramenopiles</taxon>
        <taxon>Ochrophyta</taxon>
        <taxon>Bolidophyceae</taxon>
        <taxon>Parmales</taxon>
        <taxon>Triparmaceae</taxon>
        <taxon>Triparma</taxon>
    </lineage>
</organism>
<evidence type="ECO:0008006" key="3">
    <source>
        <dbReference type="Google" id="ProtNLM"/>
    </source>
</evidence>
<dbReference type="InterPro" id="IPR013320">
    <property type="entry name" value="ConA-like_dom_sf"/>
</dbReference>
<sequence>MRRTAIADPRNVHAGRVISDVGGYYDGQSIVVAKGSGDISLVYHHCHNHEGGPGLRLYHSVSSDGGSTWSKEVPVEESLTMPSHDGYQLVDPKVVGKTYLIYGYNEGKLHYEEKDGTHVDLPRGDMQCEVGFKIKVSTDGGKTYGDTRYDVPVRRTKIDRENPWQGSTIGAFCCDKPVVVGTTVLFSFQKTIEGGGETPESEIFIMRSKDLLSVGPERANWETLPRGDVGLSWKGKAGLNLGEEPHIINVSPNDPKRLMCFWRTQAGLIARAYSNDGGETFGDVGAMTYDGSRIVKNPRGSLTPHLLPGGKHVGTMGGRLGGEAISWSEPELALWWDGESLDDRPDWNADWAIVDGPGYPDFATLSDGTIAFVQSNKLTLRYHTVDARTLQFLKAQKGLSQSIEEGLVCSWSNPTGPRRSMMLPSIQSKAGGWTFFLTFKCKKEDVKPRQVLVDARQIVTAAQDEQDTGDYITKGFTITVEGRGKAGLQLCLSLNDGRTKCKAYTDGVEWDGEWHGLSIIVDAGPRIISTVLDERLCDGGQEFPEGWTVVPEKMTSVGGAGLNFLPDPSVRFPSSGPFNGQIGKFEVFDRPLLVSEAISHWRGQRKSRL</sequence>
<dbReference type="EMBL" id="BRYA01000623">
    <property type="protein sequence ID" value="GMI26069.1"/>
    <property type="molecule type" value="Genomic_DNA"/>
</dbReference>